<keyword evidence="6" id="KW-0418">Kinase</keyword>
<dbReference type="Proteomes" id="UP000321893">
    <property type="component" value="Unassembled WGS sequence"/>
</dbReference>
<comment type="similarity">
    <text evidence="1">Belongs to the ROK (NagC/XylR) family.</text>
</comment>
<evidence type="ECO:0000256" key="7">
    <source>
        <dbReference type="ARBA" id="ARBA00022840"/>
    </source>
</evidence>
<dbReference type="GeneID" id="71567885"/>
<proteinExistence type="inferred from homology"/>
<keyword evidence="5" id="KW-0547">Nucleotide-binding</keyword>
<evidence type="ECO:0000256" key="2">
    <source>
        <dbReference type="ARBA" id="ARBA00012323"/>
    </source>
</evidence>
<dbReference type="GO" id="GO:0006096">
    <property type="term" value="P:glycolytic process"/>
    <property type="evidence" value="ECO:0007669"/>
    <property type="project" value="InterPro"/>
</dbReference>
<dbReference type="InterPro" id="IPR000600">
    <property type="entry name" value="ROK"/>
</dbReference>
<evidence type="ECO:0000256" key="3">
    <source>
        <dbReference type="ARBA" id="ARBA00014701"/>
    </source>
</evidence>
<evidence type="ECO:0000313" key="10">
    <source>
        <dbReference type="Proteomes" id="UP000321893"/>
    </source>
</evidence>
<evidence type="ECO:0000313" key="9">
    <source>
        <dbReference type="EMBL" id="GEL28606.1"/>
    </source>
</evidence>
<organism evidence="9 10">
    <name type="scientific">Lentilactobacillus kefiri</name>
    <name type="common">Lactobacillus kefiri</name>
    <dbReference type="NCBI Taxonomy" id="33962"/>
    <lineage>
        <taxon>Bacteria</taxon>
        <taxon>Bacillati</taxon>
        <taxon>Bacillota</taxon>
        <taxon>Bacilli</taxon>
        <taxon>Lactobacillales</taxon>
        <taxon>Lactobacillaceae</taxon>
        <taxon>Lentilactobacillus</taxon>
    </lineage>
</organism>
<dbReference type="GO" id="GO:0004340">
    <property type="term" value="F:glucokinase activity"/>
    <property type="evidence" value="ECO:0007669"/>
    <property type="project" value="UniProtKB-EC"/>
</dbReference>
<protein>
    <recommendedName>
        <fullName evidence="3">Glucokinase</fullName>
        <ecNumber evidence="2">2.7.1.2</ecNumber>
    </recommendedName>
    <alternativeName>
        <fullName evidence="8">Glucose kinase</fullName>
    </alternativeName>
</protein>
<dbReference type="GO" id="GO:0005737">
    <property type="term" value="C:cytoplasm"/>
    <property type="evidence" value="ECO:0007669"/>
    <property type="project" value="InterPro"/>
</dbReference>
<keyword evidence="4" id="KW-0808">Transferase</keyword>
<reference evidence="9" key="1">
    <citation type="submission" date="2019-07" db="EMBL/GenBank/DDBJ databases">
        <title>Whole genome shotgun sequence of Lactobacillus kefiri NBRC 15888.</title>
        <authorList>
            <person name="Hosoyama A."/>
            <person name="Uohara A."/>
            <person name="Ohji S."/>
            <person name="Ichikawa N."/>
        </authorList>
    </citation>
    <scope>NUCLEOTIDE SEQUENCE [LARGE SCALE GENOMIC DNA]</scope>
    <source>
        <strain evidence="9">NBRC 15888</strain>
    </source>
</reference>
<dbReference type="EC" id="2.7.1.2" evidence="2"/>
<keyword evidence="10" id="KW-1185">Reference proteome</keyword>
<evidence type="ECO:0000256" key="6">
    <source>
        <dbReference type="ARBA" id="ARBA00022777"/>
    </source>
</evidence>
<evidence type="ECO:0000256" key="8">
    <source>
        <dbReference type="ARBA" id="ARBA00032386"/>
    </source>
</evidence>
<dbReference type="InterPro" id="IPR004654">
    <property type="entry name" value="ROK_glcA"/>
</dbReference>
<dbReference type="GO" id="GO:0005524">
    <property type="term" value="F:ATP binding"/>
    <property type="evidence" value="ECO:0007669"/>
    <property type="project" value="UniProtKB-KW"/>
</dbReference>
<keyword evidence="7" id="KW-0067">ATP-binding</keyword>
<dbReference type="EMBL" id="BJVK01000017">
    <property type="protein sequence ID" value="GEL28606.1"/>
    <property type="molecule type" value="Genomic_DNA"/>
</dbReference>
<dbReference type="NCBIfam" id="TIGR00744">
    <property type="entry name" value="ROK_glcA_fam"/>
    <property type="match status" value="1"/>
</dbReference>
<accession>A0A511DUU0</accession>
<sequence>MAKKLIGIDLGGTTTKFAFIDTKGNITAKWRIKTDISEHGSNIVPNMVKSISDQMRKEDFTAADFYGIGMGTPGAVNREKGTVVGAYNLGWDIVQPVGATISANLNLPIMIDNDANSAALGEYWKGAGDKAKDVVFITLGTGVGGGVIANGKLVHGINNGAGEVGHITVVPNGYQCTCGKRGCLEQYASATGVVHIAKDMAKTFTGHSRIKELIDGDEGLSSKMVFFLADNGDILANQIVNRVCSYLGLALSHIGNTMNPENIIIGGGVSNAGNTLLQTTTRYFQENAFPSVRDSTRLKLAQLGNDAGVIGAASLALQFRNNQPLATN</sequence>
<dbReference type="InterPro" id="IPR049874">
    <property type="entry name" value="ROK_cs"/>
</dbReference>
<gene>
    <name evidence="9" type="ORF">LKE01_14260</name>
</gene>
<dbReference type="Pfam" id="PF00480">
    <property type="entry name" value="ROK"/>
    <property type="match status" value="1"/>
</dbReference>
<dbReference type="RefSeq" id="WP_057962220.1">
    <property type="nucleotide sequence ID" value="NZ_BJVK01000017.1"/>
</dbReference>
<name>A0A511DUU0_LENKE</name>
<dbReference type="PROSITE" id="PS01125">
    <property type="entry name" value="ROK"/>
    <property type="match status" value="1"/>
</dbReference>
<dbReference type="SUPFAM" id="SSF53067">
    <property type="entry name" value="Actin-like ATPase domain"/>
    <property type="match status" value="1"/>
</dbReference>
<dbReference type="OrthoDB" id="9810372at2"/>
<dbReference type="PANTHER" id="PTHR18964:SF149">
    <property type="entry name" value="BIFUNCTIONAL UDP-N-ACETYLGLUCOSAMINE 2-EPIMERASE_N-ACETYLMANNOSAMINE KINASE"/>
    <property type="match status" value="1"/>
</dbReference>
<comment type="caution">
    <text evidence="9">The sequence shown here is derived from an EMBL/GenBank/DDBJ whole genome shotgun (WGS) entry which is preliminary data.</text>
</comment>
<evidence type="ECO:0000256" key="1">
    <source>
        <dbReference type="ARBA" id="ARBA00006479"/>
    </source>
</evidence>
<evidence type="ECO:0000256" key="4">
    <source>
        <dbReference type="ARBA" id="ARBA00022679"/>
    </source>
</evidence>
<evidence type="ECO:0000256" key="5">
    <source>
        <dbReference type="ARBA" id="ARBA00022741"/>
    </source>
</evidence>
<dbReference type="AlphaFoldDB" id="A0A511DUU0"/>
<dbReference type="Gene3D" id="3.30.420.40">
    <property type="match status" value="2"/>
</dbReference>
<dbReference type="PANTHER" id="PTHR18964">
    <property type="entry name" value="ROK (REPRESSOR, ORF, KINASE) FAMILY"/>
    <property type="match status" value="1"/>
</dbReference>
<dbReference type="InterPro" id="IPR043129">
    <property type="entry name" value="ATPase_NBD"/>
</dbReference>